<evidence type="ECO:0000313" key="9">
    <source>
        <dbReference type="Proteomes" id="UP000494206"/>
    </source>
</evidence>
<keyword evidence="5" id="KW-1015">Disulfide bond</keyword>
<dbReference type="Pfam" id="PF06394">
    <property type="entry name" value="Pepsin-I3"/>
    <property type="match status" value="1"/>
</dbReference>
<dbReference type="InterPro" id="IPR051901">
    <property type="entry name" value="Protease_Inhibitor_I33"/>
</dbReference>
<dbReference type="EMBL" id="CADEPM010000002">
    <property type="protein sequence ID" value="CAB3401026.1"/>
    <property type="molecule type" value="Genomic_DNA"/>
</dbReference>
<comment type="caution">
    <text evidence="8">The sequence shown here is derived from an EMBL/GenBank/DDBJ whole genome shotgun (WGS) entry which is preliminary data.</text>
</comment>
<feature type="signal peptide" evidence="6">
    <location>
        <begin position="1"/>
        <end position="16"/>
    </location>
</feature>
<dbReference type="SUPFAM" id="SSF55149">
    <property type="entry name" value="Pepsin inhibitor-3"/>
    <property type="match status" value="1"/>
</dbReference>
<gene>
    <name evidence="8" type="ORF">CBOVIS_LOCUS3835</name>
</gene>
<dbReference type="InterPro" id="IPR010480">
    <property type="entry name" value="Pepsin-I3"/>
</dbReference>
<dbReference type="Gene3D" id="3.30.1120.50">
    <property type="entry name" value="Pepsin inhibitor-3"/>
    <property type="match status" value="1"/>
</dbReference>
<evidence type="ECO:0000256" key="3">
    <source>
        <dbReference type="ARBA" id="ARBA00022525"/>
    </source>
</evidence>
<evidence type="ECO:0000256" key="6">
    <source>
        <dbReference type="SAM" id="SignalP"/>
    </source>
</evidence>
<accession>A0A8S1EJR1</accession>
<keyword evidence="4 6" id="KW-0732">Signal</keyword>
<dbReference type="OrthoDB" id="5807244at2759"/>
<dbReference type="AlphaFoldDB" id="A0A8S1EJR1"/>
<comment type="similarity">
    <text evidence="2">Belongs to the protease inhibitor I33 family.</text>
</comment>
<evidence type="ECO:0000259" key="7">
    <source>
        <dbReference type="Pfam" id="PF06394"/>
    </source>
</evidence>
<feature type="chain" id="PRO_5035919385" description="Pepsin inhibitor-3-like repeated domain-containing protein" evidence="6">
    <location>
        <begin position="17"/>
        <end position="130"/>
    </location>
</feature>
<sequence>MLRLLIAVTFLQFVLPYSYNNAGNLGCIVTIISEAFKKAEENDGKNVTVPPMPKRPSLPSFCTGADTTMYIFGACSVQNNKVYVGHTFARELDDKEKVKLYEFAKKLSAVTPGTTPPADIYKGLEFCTEL</sequence>
<reference evidence="8 9" key="1">
    <citation type="submission" date="2020-04" db="EMBL/GenBank/DDBJ databases">
        <authorList>
            <person name="Laetsch R D."/>
            <person name="Stevens L."/>
            <person name="Kumar S."/>
            <person name="Blaxter L. M."/>
        </authorList>
    </citation>
    <scope>NUCLEOTIDE SEQUENCE [LARGE SCALE GENOMIC DNA]</scope>
</reference>
<keyword evidence="9" id="KW-1185">Reference proteome</keyword>
<protein>
    <recommendedName>
        <fullName evidence="7">Pepsin inhibitor-3-like repeated domain-containing protein</fullName>
    </recommendedName>
</protein>
<keyword evidence="3" id="KW-0964">Secreted</keyword>
<evidence type="ECO:0000313" key="8">
    <source>
        <dbReference type="EMBL" id="CAB3401026.1"/>
    </source>
</evidence>
<dbReference type="PANTHER" id="PTHR37969:SF4">
    <property type="entry name" value="PEPSIN INHIBITOR-3-LIKE REPEATED DOMAIN-CONTAINING PROTEIN"/>
    <property type="match status" value="1"/>
</dbReference>
<feature type="domain" description="Pepsin inhibitor-3-like repeated" evidence="7">
    <location>
        <begin position="54"/>
        <end position="106"/>
    </location>
</feature>
<evidence type="ECO:0000256" key="1">
    <source>
        <dbReference type="ARBA" id="ARBA00004613"/>
    </source>
</evidence>
<name>A0A8S1EJR1_9PELO</name>
<dbReference type="PANTHER" id="PTHR37969">
    <property type="entry name" value="PROTEIN CBG07421-RELATED"/>
    <property type="match status" value="1"/>
</dbReference>
<dbReference type="InterPro" id="IPR038412">
    <property type="entry name" value="Pepsin-I3_sf"/>
</dbReference>
<proteinExistence type="inferred from homology"/>
<comment type="subcellular location">
    <subcellularLocation>
        <location evidence="1">Secreted</location>
    </subcellularLocation>
</comment>
<organism evidence="8 9">
    <name type="scientific">Caenorhabditis bovis</name>
    <dbReference type="NCBI Taxonomy" id="2654633"/>
    <lineage>
        <taxon>Eukaryota</taxon>
        <taxon>Metazoa</taxon>
        <taxon>Ecdysozoa</taxon>
        <taxon>Nematoda</taxon>
        <taxon>Chromadorea</taxon>
        <taxon>Rhabditida</taxon>
        <taxon>Rhabditina</taxon>
        <taxon>Rhabditomorpha</taxon>
        <taxon>Rhabditoidea</taxon>
        <taxon>Rhabditidae</taxon>
        <taxon>Peloderinae</taxon>
        <taxon>Caenorhabditis</taxon>
    </lineage>
</organism>
<dbReference type="GO" id="GO:0005576">
    <property type="term" value="C:extracellular region"/>
    <property type="evidence" value="ECO:0007669"/>
    <property type="project" value="UniProtKB-SubCell"/>
</dbReference>
<evidence type="ECO:0000256" key="2">
    <source>
        <dbReference type="ARBA" id="ARBA00008019"/>
    </source>
</evidence>
<dbReference type="Proteomes" id="UP000494206">
    <property type="component" value="Unassembled WGS sequence"/>
</dbReference>
<evidence type="ECO:0000256" key="5">
    <source>
        <dbReference type="ARBA" id="ARBA00023157"/>
    </source>
</evidence>
<evidence type="ECO:0000256" key="4">
    <source>
        <dbReference type="ARBA" id="ARBA00022729"/>
    </source>
</evidence>